<keyword evidence="3" id="KW-0032">Aminotransferase</keyword>
<evidence type="ECO:0000256" key="1">
    <source>
        <dbReference type="ARBA" id="ARBA00001933"/>
    </source>
</evidence>
<dbReference type="InterPro" id="IPR050859">
    <property type="entry name" value="Class-I_PLP-dep_aminotransf"/>
</dbReference>
<feature type="region of interest" description="Disordered" evidence="6">
    <location>
        <begin position="1"/>
        <end position="37"/>
    </location>
</feature>
<dbReference type="InterPro" id="IPR015424">
    <property type="entry name" value="PyrdxlP-dep_Trfase"/>
</dbReference>
<keyword evidence="5" id="KW-0663">Pyridoxal phosphate</keyword>
<evidence type="ECO:0000256" key="5">
    <source>
        <dbReference type="ARBA" id="ARBA00022898"/>
    </source>
</evidence>
<dbReference type="PANTHER" id="PTHR42790">
    <property type="entry name" value="AMINOTRANSFERASE"/>
    <property type="match status" value="1"/>
</dbReference>
<dbReference type="STRING" id="1507870.A0A1V8TRM7"/>
<reference evidence="8" key="1">
    <citation type="submission" date="2017-03" db="EMBL/GenBank/DDBJ databases">
        <title>Genomes of endolithic fungi from Antarctica.</title>
        <authorList>
            <person name="Coleine C."/>
            <person name="Masonjones S."/>
            <person name="Stajich J.E."/>
        </authorList>
    </citation>
    <scope>NUCLEOTIDE SEQUENCE [LARGE SCALE GENOMIC DNA]</scope>
    <source>
        <strain evidence="8">CCFEE 5527</strain>
    </source>
</reference>
<keyword evidence="4" id="KW-0808">Transferase</keyword>
<evidence type="ECO:0000256" key="2">
    <source>
        <dbReference type="ARBA" id="ARBA00007441"/>
    </source>
</evidence>
<name>A0A1V8TRM7_9PEZI</name>
<protein>
    <recommendedName>
        <fullName evidence="9">Aminotransferase class I/classII domain-containing protein</fullName>
    </recommendedName>
</protein>
<sequence length="707" mass="78280">MATTTLPAMPQSTDSSDGAVDSRPPPKDLSHHLSRATKSRAASSMKAFYKYFAIPGIGQLAGGLPNNYYFPFDTLEAKVAQPERWKPTPNEPIDPPPVHQLVNSLSLDDKNSKAKPTSSPLNQPQSQIAVPHTSHQPNPIRKIDLSSALQYGTAQGYPPLYYFIRQFTQDHLHPNCPYKGGPEVILTCGNTDGFSKVLTAFTNEWSEEKDWVRDREGLLCEEFAYMNAVQAAKPRGMNVAPVKMDDEGMLATGKGGLKDVLENWDFKTGRRPHLMYTVTMGQNPTSGVLSLARRREIYALCSKYDVIIVEDDPYWYLQFPSSTALNADRVGPLSRTSASSKAAITPPADANTTLLTTGEARPSSWKSSGFPFLDSLVPSFISIDTDGRVIRLDTFSKTVAPGCRLGWISAQPDIVERILRITETSTQQPSGFVQSIIAETLLGPDHSGIETTKKGSSALPDGEGWKMPGWVRWLEGLRGNYERRMQTMCSILDDNKYLLKTGRRNSIATDEVDADEWSVVTKTPVYDFIFPVGGMFIWLNINFPAHPLYKTYAAQPGGLARLSRAMWIFWTQKPYLVLVSPGTIFSPTAEIAASDGWKYFRLCFAAINESELAPTSHRLAEGVQGFFRIKKVDEIEKMLEEDGISIEERIEEGGLGRLVDVDEYTGISQLIVQSRVQADFWIVTEISALTIHHKGVVAVVDRGDPAG</sequence>
<dbReference type="Gene3D" id="3.40.640.10">
    <property type="entry name" value="Type I PLP-dependent aspartate aminotransferase-like (Major domain)"/>
    <property type="match status" value="1"/>
</dbReference>
<dbReference type="PANTHER" id="PTHR42790:SF1">
    <property type="entry name" value="AROMATIC AMINO ACID AMINOTRANSFERASE, HYPOTHETICAL (EUROFUNG)"/>
    <property type="match status" value="1"/>
</dbReference>
<dbReference type="OrthoDB" id="691673at2759"/>
<dbReference type="Proteomes" id="UP000192596">
    <property type="component" value="Unassembled WGS sequence"/>
</dbReference>
<keyword evidence="8" id="KW-1185">Reference proteome</keyword>
<dbReference type="InterPro" id="IPR015421">
    <property type="entry name" value="PyrdxlP-dep_Trfase_major"/>
</dbReference>
<proteinExistence type="inferred from homology"/>
<evidence type="ECO:0000256" key="4">
    <source>
        <dbReference type="ARBA" id="ARBA00022679"/>
    </source>
</evidence>
<evidence type="ECO:0000256" key="6">
    <source>
        <dbReference type="SAM" id="MobiDB-lite"/>
    </source>
</evidence>
<comment type="cofactor">
    <cofactor evidence="1">
        <name>pyridoxal 5'-phosphate</name>
        <dbReference type="ChEBI" id="CHEBI:597326"/>
    </cofactor>
</comment>
<feature type="compositionally biased region" description="Polar residues" evidence="6">
    <location>
        <begin position="114"/>
        <end position="137"/>
    </location>
</feature>
<dbReference type="EMBL" id="NAJO01000002">
    <property type="protein sequence ID" value="OQO13892.1"/>
    <property type="molecule type" value="Genomic_DNA"/>
</dbReference>
<dbReference type="AlphaFoldDB" id="A0A1V8TRM7"/>
<gene>
    <name evidence="7" type="ORF">B0A48_00767</name>
</gene>
<accession>A0A1V8TRM7</accession>
<comment type="similarity">
    <text evidence="2">Belongs to the class-I pyridoxal-phosphate-dependent aminotransferase family.</text>
</comment>
<feature type="compositionally biased region" description="Polar residues" evidence="6">
    <location>
        <begin position="1"/>
        <end position="16"/>
    </location>
</feature>
<feature type="compositionally biased region" description="Pro residues" evidence="6">
    <location>
        <begin position="89"/>
        <end position="98"/>
    </location>
</feature>
<organism evidence="7 8">
    <name type="scientific">Cryoendolithus antarcticus</name>
    <dbReference type="NCBI Taxonomy" id="1507870"/>
    <lineage>
        <taxon>Eukaryota</taxon>
        <taxon>Fungi</taxon>
        <taxon>Dikarya</taxon>
        <taxon>Ascomycota</taxon>
        <taxon>Pezizomycotina</taxon>
        <taxon>Dothideomycetes</taxon>
        <taxon>Dothideomycetidae</taxon>
        <taxon>Cladosporiales</taxon>
        <taxon>Cladosporiaceae</taxon>
        <taxon>Cryoendolithus</taxon>
    </lineage>
</organism>
<dbReference type="SUPFAM" id="SSF53383">
    <property type="entry name" value="PLP-dependent transferases"/>
    <property type="match status" value="1"/>
</dbReference>
<dbReference type="CDD" id="cd00609">
    <property type="entry name" value="AAT_like"/>
    <property type="match status" value="1"/>
</dbReference>
<evidence type="ECO:0000313" key="7">
    <source>
        <dbReference type="EMBL" id="OQO13892.1"/>
    </source>
</evidence>
<feature type="region of interest" description="Disordered" evidence="6">
    <location>
        <begin position="83"/>
        <end position="139"/>
    </location>
</feature>
<evidence type="ECO:0000256" key="3">
    <source>
        <dbReference type="ARBA" id="ARBA00022576"/>
    </source>
</evidence>
<dbReference type="GO" id="GO:1901605">
    <property type="term" value="P:alpha-amino acid metabolic process"/>
    <property type="evidence" value="ECO:0007669"/>
    <property type="project" value="TreeGrafter"/>
</dbReference>
<dbReference type="GO" id="GO:0008483">
    <property type="term" value="F:transaminase activity"/>
    <property type="evidence" value="ECO:0007669"/>
    <property type="project" value="UniProtKB-KW"/>
</dbReference>
<evidence type="ECO:0000313" key="8">
    <source>
        <dbReference type="Proteomes" id="UP000192596"/>
    </source>
</evidence>
<feature type="non-terminal residue" evidence="7">
    <location>
        <position position="707"/>
    </location>
</feature>
<evidence type="ECO:0008006" key="9">
    <source>
        <dbReference type="Google" id="ProtNLM"/>
    </source>
</evidence>
<dbReference type="InParanoid" id="A0A1V8TRM7"/>
<comment type="caution">
    <text evidence="7">The sequence shown here is derived from an EMBL/GenBank/DDBJ whole genome shotgun (WGS) entry which is preliminary data.</text>
</comment>